<protein>
    <submittedName>
        <fullName evidence="2">Uncharacterized protein</fullName>
    </submittedName>
</protein>
<organism evidence="2 3">
    <name type="scientific">Perkinsus olseni</name>
    <name type="common">Perkinsus atlanticus</name>
    <dbReference type="NCBI Taxonomy" id="32597"/>
    <lineage>
        <taxon>Eukaryota</taxon>
        <taxon>Sar</taxon>
        <taxon>Alveolata</taxon>
        <taxon>Perkinsozoa</taxon>
        <taxon>Perkinsea</taxon>
        <taxon>Perkinsida</taxon>
        <taxon>Perkinsidae</taxon>
        <taxon>Perkinsus</taxon>
    </lineage>
</organism>
<proteinExistence type="predicted"/>
<evidence type="ECO:0000256" key="1">
    <source>
        <dbReference type="SAM" id="MobiDB-lite"/>
    </source>
</evidence>
<sequence>MGNAVLLPHSVRVRRDASDSLFRVGEDGRAQLKYLKGWEHSKGALVEGARDEIEKNYREHNPFAHLVDEIMKRLKERIDESKCWSLFNYIEANPPPGYERFGKDWFTNRRTTLVNPMGTVNRIFFLFASLFFSSSLISVMGVQSSSRTKTAHVAGHTAPASSEPNAGTSDTTPEEVSAASTNCYKGYRGPASLQVLHRIYEGGGHSITFVSYTPKVTSVEYWLKPRGMASLQYFRGSKGGKVEGASEEINGKFMKYNPFAHVGDKIVEEFDAGMEGERCASLINYVETHPPAGYEKYGRRWMDKFVKKEFVKKAVKKLRRHGEAVYHDEEG</sequence>
<gene>
    <name evidence="2" type="ORF">FOZ61_006131</name>
</gene>
<feature type="compositionally biased region" description="Polar residues" evidence="1">
    <location>
        <begin position="159"/>
        <end position="171"/>
    </location>
</feature>
<feature type="region of interest" description="Disordered" evidence="1">
    <location>
        <begin position="150"/>
        <end position="175"/>
    </location>
</feature>
<name>A0A7J6LF92_PEROL</name>
<reference evidence="2 3" key="1">
    <citation type="submission" date="2020-04" db="EMBL/GenBank/DDBJ databases">
        <title>Perkinsus olseni comparative genomics.</title>
        <authorList>
            <person name="Bogema D.R."/>
        </authorList>
    </citation>
    <scope>NUCLEOTIDE SEQUENCE [LARGE SCALE GENOMIC DNA]</scope>
    <source>
        <strain evidence="2">ATCC PRA-179</strain>
    </source>
</reference>
<dbReference type="AlphaFoldDB" id="A0A7J6LF92"/>
<evidence type="ECO:0000313" key="2">
    <source>
        <dbReference type="EMBL" id="KAF4657670.1"/>
    </source>
</evidence>
<dbReference type="EMBL" id="JABAHT010000343">
    <property type="protein sequence ID" value="KAF4657670.1"/>
    <property type="molecule type" value="Genomic_DNA"/>
</dbReference>
<dbReference type="Proteomes" id="UP000570595">
    <property type="component" value="Unassembled WGS sequence"/>
</dbReference>
<comment type="caution">
    <text evidence="2">The sequence shown here is derived from an EMBL/GenBank/DDBJ whole genome shotgun (WGS) entry which is preliminary data.</text>
</comment>
<dbReference type="OrthoDB" id="10563912at2759"/>
<evidence type="ECO:0000313" key="3">
    <source>
        <dbReference type="Proteomes" id="UP000570595"/>
    </source>
</evidence>
<accession>A0A7J6LF92</accession>